<comment type="subcellular location">
    <subcellularLocation>
        <location evidence="1">Membrane</location>
        <topology evidence="1">Multi-pass membrane protein</topology>
    </subcellularLocation>
</comment>
<evidence type="ECO:0008006" key="8">
    <source>
        <dbReference type="Google" id="ProtNLM"/>
    </source>
</evidence>
<comment type="caution">
    <text evidence="6">The sequence shown here is derived from an EMBL/GenBank/DDBJ whole genome shotgun (WGS) entry which is preliminary data.</text>
</comment>
<evidence type="ECO:0000256" key="5">
    <source>
        <dbReference type="SAM" id="Phobius"/>
    </source>
</evidence>
<feature type="transmembrane region" description="Helical" evidence="5">
    <location>
        <begin position="188"/>
        <end position="214"/>
    </location>
</feature>
<name>A0A1W0XBD8_HYPEX</name>
<keyword evidence="2 5" id="KW-0812">Transmembrane</keyword>
<feature type="transmembrane region" description="Helical" evidence="5">
    <location>
        <begin position="277"/>
        <end position="301"/>
    </location>
</feature>
<gene>
    <name evidence="6" type="ORF">BV898_01417</name>
</gene>
<feature type="transmembrane region" description="Helical" evidence="5">
    <location>
        <begin position="70"/>
        <end position="92"/>
    </location>
</feature>
<dbReference type="Pfam" id="PF08395">
    <property type="entry name" value="7tm_7"/>
    <property type="match status" value="1"/>
</dbReference>
<accession>A0A1W0XBD8</accession>
<dbReference type="GO" id="GO:0050909">
    <property type="term" value="P:sensory perception of taste"/>
    <property type="evidence" value="ECO:0007669"/>
    <property type="project" value="InterPro"/>
</dbReference>
<evidence type="ECO:0000256" key="1">
    <source>
        <dbReference type="ARBA" id="ARBA00004141"/>
    </source>
</evidence>
<dbReference type="InterPro" id="IPR013604">
    <property type="entry name" value="7TM_chemorcpt"/>
</dbReference>
<organism evidence="6 7">
    <name type="scientific">Hypsibius exemplaris</name>
    <name type="common">Freshwater tardigrade</name>
    <dbReference type="NCBI Taxonomy" id="2072580"/>
    <lineage>
        <taxon>Eukaryota</taxon>
        <taxon>Metazoa</taxon>
        <taxon>Ecdysozoa</taxon>
        <taxon>Tardigrada</taxon>
        <taxon>Eutardigrada</taxon>
        <taxon>Parachela</taxon>
        <taxon>Hypsibioidea</taxon>
        <taxon>Hypsibiidae</taxon>
        <taxon>Hypsibius</taxon>
    </lineage>
</organism>
<sequence>MNSVFPGKMLAAFGFLPFSTKNPILRLLSGLVCTFYMVGATAGFVVLSIIVVSDMLNTATARQGNSFLQLLSWIPVSGVYIRAFIIMIMLLAKRKTLYFLCDETLRMVNRLIPHREDLQTHQVRWQRMANLLGIATVLGHIVWYLTDYIGLVLPSSSVDNNKHAETHVNETTQQLLVPLKVIWAASSFYVSLFCLSQQVIVMNVVFAAILRSLIRKHNAVLMAMLDGLEGGHRETDKKVDEFRVPDATVRLILIEQLATARYNQTELSKFSAQINSVFHNIVFCAHVLDQMCLIGFVAAAIVTGPSVNLANWIHNSLSIVFFVYYSTLLLLPLARVFDEVKLNNSVYVESAERHTTNPKSNAYRHDHLI</sequence>
<protein>
    <recommendedName>
        <fullName evidence="8">Gustatory receptor</fullName>
    </recommendedName>
</protein>
<evidence type="ECO:0000313" key="6">
    <source>
        <dbReference type="EMBL" id="OQV24829.1"/>
    </source>
</evidence>
<keyword evidence="4 5" id="KW-0472">Membrane</keyword>
<proteinExistence type="predicted"/>
<dbReference type="AlphaFoldDB" id="A0A1W0XBD8"/>
<feature type="transmembrane region" description="Helical" evidence="5">
    <location>
        <begin position="313"/>
        <end position="334"/>
    </location>
</feature>
<dbReference type="Proteomes" id="UP000192578">
    <property type="component" value="Unassembled WGS sequence"/>
</dbReference>
<evidence type="ECO:0000256" key="4">
    <source>
        <dbReference type="ARBA" id="ARBA00023136"/>
    </source>
</evidence>
<evidence type="ECO:0000256" key="2">
    <source>
        <dbReference type="ARBA" id="ARBA00022692"/>
    </source>
</evidence>
<keyword evidence="3 5" id="KW-1133">Transmembrane helix</keyword>
<reference evidence="7" key="1">
    <citation type="submission" date="2017-01" db="EMBL/GenBank/DDBJ databases">
        <title>Comparative genomics of anhydrobiosis in the tardigrade Hypsibius dujardini.</title>
        <authorList>
            <person name="Yoshida Y."/>
            <person name="Koutsovoulos G."/>
            <person name="Laetsch D."/>
            <person name="Stevens L."/>
            <person name="Kumar S."/>
            <person name="Horikawa D."/>
            <person name="Ishino K."/>
            <person name="Komine S."/>
            <person name="Tomita M."/>
            <person name="Blaxter M."/>
            <person name="Arakawa K."/>
        </authorList>
    </citation>
    <scope>NUCLEOTIDE SEQUENCE [LARGE SCALE GENOMIC DNA]</scope>
    <source>
        <strain evidence="7">Z151</strain>
    </source>
</reference>
<dbReference type="EMBL" id="MTYJ01000005">
    <property type="protein sequence ID" value="OQV24829.1"/>
    <property type="molecule type" value="Genomic_DNA"/>
</dbReference>
<evidence type="ECO:0000313" key="7">
    <source>
        <dbReference type="Proteomes" id="UP000192578"/>
    </source>
</evidence>
<evidence type="ECO:0000256" key="3">
    <source>
        <dbReference type="ARBA" id="ARBA00022989"/>
    </source>
</evidence>
<dbReference type="GO" id="GO:0016020">
    <property type="term" value="C:membrane"/>
    <property type="evidence" value="ECO:0007669"/>
    <property type="project" value="UniProtKB-SubCell"/>
</dbReference>
<feature type="transmembrane region" description="Helical" evidence="5">
    <location>
        <begin position="128"/>
        <end position="146"/>
    </location>
</feature>
<keyword evidence="7" id="KW-1185">Reference proteome</keyword>
<feature type="transmembrane region" description="Helical" evidence="5">
    <location>
        <begin position="27"/>
        <end position="50"/>
    </location>
</feature>